<dbReference type="EMBL" id="JAQJZL010000002">
    <property type="protein sequence ID" value="KAJ6050964.1"/>
    <property type="molecule type" value="Genomic_DNA"/>
</dbReference>
<protein>
    <submittedName>
        <fullName evidence="1">Uncharacterized protein</fullName>
    </submittedName>
</protein>
<gene>
    <name evidence="1" type="ORF">N7460_001498</name>
</gene>
<sequence length="64" mass="6866">MTASSAASLASTSKRICIIKLADLNSNPLANVNALITIQSCLMLECVRHARDSAQTYDSANIRQ</sequence>
<evidence type="ECO:0000313" key="1">
    <source>
        <dbReference type="EMBL" id="KAJ6050964.1"/>
    </source>
</evidence>
<evidence type="ECO:0000313" key="2">
    <source>
        <dbReference type="Proteomes" id="UP001219568"/>
    </source>
</evidence>
<accession>A0AAD6II12</accession>
<proteinExistence type="predicted"/>
<dbReference type="AlphaFoldDB" id="A0AAD6II12"/>
<keyword evidence="2" id="KW-1185">Reference proteome</keyword>
<reference evidence="1" key="1">
    <citation type="journal article" date="2023" name="IMA Fungus">
        <title>Comparative genomic study of the Penicillium genus elucidates a diverse pangenome and 15 lateral gene transfer events.</title>
        <authorList>
            <person name="Petersen C."/>
            <person name="Sorensen T."/>
            <person name="Nielsen M.R."/>
            <person name="Sondergaard T.E."/>
            <person name="Sorensen J.L."/>
            <person name="Fitzpatrick D.A."/>
            <person name="Frisvad J.C."/>
            <person name="Nielsen K.L."/>
        </authorList>
    </citation>
    <scope>NUCLEOTIDE SEQUENCE</scope>
    <source>
        <strain evidence="1">IBT 15450</strain>
    </source>
</reference>
<comment type="caution">
    <text evidence="1">The sequence shown here is derived from an EMBL/GenBank/DDBJ whole genome shotgun (WGS) entry which is preliminary data.</text>
</comment>
<organism evidence="1 2">
    <name type="scientific">Penicillium canescens</name>
    <dbReference type="NCBI Taxonomy" id="5083"/>
    <lineage>
        <taxon>Eukaryota</taxon>
        <taxon>Fungi</taxon>
        <taxon>Dikarya</taxon>
        <taxon>Ascomycota</taxon>
        <taxon>Pezizomycotina</taxon>
        <taxon>Eurotiomycetes</taxon>
        <taxon>Eurotiomycetidae</taxon>
        <taxon>Eurotiales</taxon>
        <taxon>Aspergillaceae</taxon>
        <taxon>Penicillium</taxon>
    </lineage>
</organism>
<reference evidence="1" key="2">
    <citation type="submission" date="2023-01" db="EMBL/GenBank/DDBJ databases">
        <authorList>
            <person name="Petersen C."/>
        </authorList>
    </citation>
    <scope>NUCLEOTIDE SEQUENCE</scope>
    <source>
        <strain evidence="1">IBT 15450</strain>
    </source>
</reference>
<name>A0AAD6II12_PENCN</name>
<dbReference type="Proteomes" id="UP001219568">
    <property type="component" value="Unassembled WGS sequence"/>
</dbReference>